<dbReference type="InterPro" id="IPR036259">
    <property type="entry name" value="MFS_trans_sf"/>
</dbReference>
<evidence type="ECO:0000256" key="4">
    <source>
        <dbReference type="ARBA" id="ARBA00023136"/>
    </source>
</evidence>
<keyword evidence="2 5" id="KW-0812">Transmembrane</keyword>
<dbReference type="RefSeq" id="WP_307690680.1">
    <property type="nucleotide sequence ID" value="NZ_JAUSRO010000009.1"/>
</dbReference>
<dbReference type="PANTHER" id="PTHR23508">
    <property type="entry name" value="CARBOXYLIC ACID TRANSPORTER PROTEIN HOMOLOG"/>
    <property type="match status" value="1"/>
</dbReference>
<keyword evidence="3 5" id="KW-1133">Transmembrane helix</keyword>
<feature type="transmembrane region" description="Helical" evidence="5">
    <location>
        <begin position="229"/>
        <end position="253"/>
    </location>
</feature>
<keyword evidence="8" id="KW-1185">Reference proteome</keyword>
<evidence type="ECO:0000259" key="6">
    <source>
        <dbReference type="PROSITE" id="PS50850"/>
    </source>
</evidence>
<comment type="caution">
    <text evidence="7">The sequence shown here is derived from an EMBL/GenBank/DDBJ whole genome shotgun (WGS) entry which is preliminary data.</text>
</comment>
<dbReference type="Pfam" id="PF00083">
    <property type="entry name" value="Sugar_tr"/>
    <property type="match status" value="1"/>
</dbReference>
<dbReference type="Proteomes" id="UP001226867">
    <property type="component" value="Unassembled WGS sequence"/>
</dbReference>
<evidence type="ECO:0000256" key="1">
    <source>
        <dbReference type="ARBA" id="ARBA00004141"/>
    </source>
</evidence>
<protein>
    <submittedName>
        <fullName evidence="7">MFS family permease</fullName>
    </submittedName>
</protein>
<organism evidence="7 8">
    <name type="scientific">Variovorax ginsengisoli</name>
    <dbReference type="NCBI Taxonomy" id="363844"/>
    <lineage>
        <taxon>Bacteria</taxon>
        <taxon>Pseudomonadati</taxon>
        <taxon>Pseudomonadota</taxon>
        <taxon>Betaproteobacteria</taxon>
        <taxon>Burkholderiales</taxon>
        <taxon>Comamonadaceae</taxon>
        <taxon>Variovorax</taxon>
    </lineage>
</organism>
<dbReference type="SUPFAM" id="SSF103473">
    <property type="entry name" value="MFS general substrate transporter"/>
    <property type="match status" value="1"/>
</dbReference>
<dbReference type="InterPro" id="IPR005828">
    <property type="entry name" value="MFS_sugar_transport-like"/>
</dbReference>
<dbReference type="PROSITE" id="PS50850">
    <property type="entry name" value="MFS"/>
    <property type="match status" value="1"/>
</dbReference>
<gene>
    <name evidence="7" type="ORF">J2W36_003160</name>
</gene>
<comment type="subcellular location">
    <subcellularLocation>
        <location evidence="1">Membrane</location>
        <topology evidence="1">Multi-pass membrane protein</topology>
    </subcellularLocation>
</comment>
<feature type="transmembrane region" description="Helical" evidence="5">
    <location>
        <begin position="354"/>
        <end position="374"/>
    </location>
</feature>
<dbReference type="EMBL" id="JAUSRO010000009">
    <property type="protein sequence ID" value="MDP9900894.1"/>
    <property type="molecule type" value="Genomic_DNA"/>
</dbReference>
<feature type="transmembrane region" description="Helical" evidence="5">
    <location>
        <begin position="114"/>
        <end position="138"/>
    </location>
</feature>
<evidence type="ECO:0000313" key="7">
    <source>
        <dbReference type="EMBL" id="MDP9900894.1"/>
    </source>
</evidence>
<feature type="transmembrane region" description="Helical" evidence="5">
    <location>
        <begin position="89"/>
        <end position="108"/>
    </location>
</feature>
<dbReference type="Pfam" id="PF07690">
    <property type="entry name" value="MFS_1"/>
    <property type="match status" value="1"/>
</dbReference>
<sequence length="420" mass="44247">MKHNASSQLPVSPSPSSSHEWGTLGLMALGFALVNLDRFIMYPLFPVMARELGLDYQDIGLISAAVALTWGLSSMVFGRLSDRLGRRGILITSVLVFSVLCGMTGLAMGLGSLLLIRAVMGVFEGAFVPVSIATVVDASPAAHVGRNTGLQQLMAPLVGSALAPVLAILLLQLLPSWRWVFIVTAVPGLLCAWLIFRRLVEPRRVQRTASGPAAVAPLPIRAVLTYPNVALCSAGFCFWLAPVVVFGSLMPSYLSDHLHLKLSDMGWVMSTLGIGGAAGMLLFPTLSDRWGRKKMMITCLALAMVPTWLLMHTGADPLRLSLWMFLAAFFVSGVIAMVHSVTADNVPVQHVSTATGFIVGTGEIVGGAIAPAVAGALAKALGITAILPFALGCMAIGLVLALMLRSAQPHAAPRGTALHA</sequence>
<dbReference type="CDD" id="cd17325">
    <property type="entry name" value="MFS_MdtG_SLC18_like"/>
    <property type="match status" value="1"/>
</dbReference>
<evidence type="ECO:0000256" key="2">
    <source>
        <dbReference type="ARBA" id="ARBA00022692"/>
    </source>
</evidence>
<feature type="transmembrane region" description="Helical" evidence="5">
    <location>
        <begin position="295"/>
        <end position="314"/>
    </location>
</feature>
<name>A0ABT9S961_9BURK</name>
<feature type="transmembrane region" description="Helical" evidence="5">
    <location>
        <begin position="265"/>
        <end position="283"/>
    </location>
</feature>
<dbReference type="PANTHER" id="PTHR23508:SF10">
    <property type="entry name" value="CARBOXYLIC ACID TRANSPORTER PROTEIN HOMOLOG"/>
    <property type="match status" value="1"/>
</dbReference>
<feature type="transmembrane region" description="Helical" evidence="5">
    <location>
        <begin position="59"/>
        <end position="77"/>
    </location>
</feature>
<dbReference type="Gene3D" id="1.20.1250.20">
    <property type="entry name" value="MFS general substrate transporter like domains"/>
    <property type="match status" value="2"/>
</dbReference>
<feature type="transmembrane region" description="Helical" evidence="5">
    <location>
        <begin position="380"/>
        <end position="404"/>
    </location>
</feature>
<dbReference type="InterPro" id="IPR011701">
    <property type="entry name" value="MFS"/>
</dbReference>
<feature type="transmembrane region" description="Helical" evidence="5">
    <location>
        <begin position="150"/>
        <end position="171"/>
    </location>
</feature>
<proteinExistence type="predicted"/>
<reference evidence="7 8" key="1">
    <citation type="submission" date="2023-07" db="EMBL/GenBank/DDBJ databases">
        <title>Sorghum-associated microbial communities from plants grown in Nebraska, USA.</title>
        <authorList>
            <person name="Schachtman D."/>
        </authorList>
    </citation>
    <scope>NUCLEOTIDE SEQUENCE [LARGE SCALE GENOMIC DNA]</scope>
    <source>
        <strain evidence="7 8">DS1607</strain>
    </source>
</reference>
<evidence type="ECO:0000256" key="3">
    <source>
        <dbReference type="ARBA" id="ARBA00022989"/>
    </source>
</evidence>
<feature type="transmembrane region" description="Helical" evidence="5">
    <location>
        <begin position="177"/>
        <end position="196"/>
    </location>
</feature>
<accession>A0ABT9S961</accession>
<dbReference type="InterPro" id="IPR020846">
    <property type="entry name" value="MFS_dom"/>
</dbReference>
<feature type="domain" description="Major facilitator superfamily (MFS) profile" evidence="6">
    <location>
        <begin position="23"/>
        <end position="409"/>
    </location>
</feature>
<evidence type="ECO:0000313" key="8">
    <source>
        <dbReference type="Proteomes" id="UP001226867"/>
    </source>
</evidence>
<keyword evidence="4 5" id="KW-0472">Membrane</keyword>
<feature type="transmembrane region" description="Helical" evidence="5">
    <location>
        <begin position="320"/>
        <end position="342"/>
    </location>
</feature>
<evidence type="ECO:0000256" key="5">
    <source>
        <dbReference type="SAM" id="Phobius"/>
    </source>
</evidence>